<organism evidence="1 2">
    <name type="scientific">Asaia bogorensis</name>
    <dbReference type="NCBI Taxonomy" id="91915"/>
    <lineage>
        <taxon>Bacteria</taxon>
        <taxon>Pseudomonadati</taxon>
        <taxon>Pseudomonadota</taxon>
        <taxon>Alphaproteobacteria</taxon>
        <taxon>Acetobacterales</taxon>
        <taxon>Acetobacteraceae</taxon>
        <taxon>Asaia</taxon>
    </lineage>
</organism>
<proteinExistence type="predicted"/>
<dbReference type="AlphaFoldDB" id="A0A060QCL2"/>
<comment type="caution">
    <text evidence="1">The sequence shown here is derived from an EMBL/GenBank/DDBJ whole genome shotgun (WGS) entry which is preliminary data.</text>
</comment>
<gene>
    <name evidence="1" type="ORF">ASAP_0378</name>
</gene>
<protein>
    <submittedName>
        <fullName evidence="1">Uncharacterized protein</fullName>
    </submittedName>
</protein>
<accession>A0A060QCL2</accession>
<reference evidence="1 2" key="1">
    <citation type="journal article" date="2014" name="Genome Biol. Evol.">
        <title>Acetic acid bacteria genomes reveal functional traits for adaptation to life in insect guts.</title>
        <authorList>
            <person name="Chouaia B."/>
            <person name="Gaiarsa S."/>
            <person name="Crotti E."/>
            <person name="Comandatore F."/>
            <person name="Degli Esposti M."/>
            <person name="Ricci I."/>
            <person name="Alma A."/>
            <person name="Favia G."/>
            <person name="Bandi C."/>
            <person name="Daffonchio D."/>
        </authorList>
    </citation>
    <scope>NUCLEOTIDE SEQUENCE [LARGE SCALE GENOMIC DNA]</scope>
    <source>
        <strain evidence="1 2">SF2.1</strain>
    </source>
</reference>
<evidence type="ECO:0000313" key="1">
    <source>
        <dbReference type="EMBL" id="CDG38423.1"/>
    </source>
</evidence>
<evidence type="ECO:0000313" key="2">
    <source>
        <dbReference type="Proteomes" id="UP000027583"/>
    </source>
</evidence>
<dbReference type="Proteomes" id="UP000027583">
    <property type="component" value="Unassembled WGS sequence"/>
</dbReference>
<reference evidence="1 2" key="2">
    <citation type="journal article" date="2014" name="PLoS ONE">
        <title>Evolution of mitochondria reconstructed from the energy metabolism of living bacteria.</title>
        <authorList>
            <person name="Degli Esposti M."/>
            <person name="Chouaia B."/>
            <person name="Comandatore F."/>
            <person name="Crotti E."/>
            <person name="Sassera D."/>
            <person name="Lievens P.M."/>
            <person name="Daffonchio D."/>
            <person name="Bandi C."/>
        </authorList>
    </citation>
    <scope>NUCLEOTIDE SEQUENCE [LARGE SCALE GENOMIC DNA]</scope>
    <source>
        <strain evidence="1 2">SF2.1</strain>
    </source>
</reference>
<sequence>MVADTKRIPDGVVSDSKPVLNIGVCPADGFPSQRVNSEVDF</sequence>
<dbReference type="EMBL" id="CBLX010000003">
    <property type="protein sequence ID" value="CDG38423.1"/>
    <property type="molecule type" value="Genomic_DNA"/>
</dbReference>
<name>A0A060QCL2_9PROT</name>